<evidence type="ECO:0000256" key="11">
    <source>
        <dbReference type="ARBA" id="ARBA00034005"/>
    </source>
</evidence>
<evidence type="ECO:0000256" key="9">
    <source>
        <dbReference type="ARBA" id="ARBA00023027"/>
    </source>
</evidence>
<evidence type="ECO:0000256" key="8">
    <source>
        <dbReference type="ARBA" id="ARBA00022842"/>
    </source>
</evidence>
<dbReference type="PANTHER" id="PTHR23389:SF9">
    <property type="entry name" value="DNA LIGASE"/>
    <property type="match status" value="1"/>
</dbReference>
<dbReference type="Gene3D" id="6.20.10.30">
    <property type="match status" value="1"/>
</dbReference>
<dbReference type="Pfam" id="PF03120">
    <property type="entry name" value="OB_DNA_ligase"/>
    <property type="match status" value="1"/>
</dbReference>
<dbReference type="FunFam" id="1.10.150.20:FF:000006">
    <property type="entry name" value="DNA ligase"/>
    <property type="match status" value="1"/>
</dbReference>
<dbReference type="Gene3D" id="3.40.50.10190">
    <property type="entry name" value="BRCT domain"/>
    <property type="match status" value="1"/>
</dbReference>
<keyword evidence="5 13" id="KW-0479">Metal-binding</keyword>
<dbReference type="GO" id="GO:0046872">
    <property type="term" value="F:metal ion binding"/>
    <property type="evidence" value="ECO:0007669"/>
    <property type="project" value="UniProtKB-KW"/>
</dbReference>
<dbReference type="HAMAP" id="MF_01588">
    <property type="entry name" value="DNA_ligase_A"/>
    <property type="match status" value="1"/>
</dbReference>
<feature type="binding site" evidence="13">
    <location>
        <begin position="34"/>
        <end position="38"/>
    </location>
    <ligand>
        <name>NAD(+)</name>
        <dbReference type="ChEBI" id="CHEBI:57540"/>
    </ligand>
</feature>
<keyword evidence="7 13" id="KW-0862">Zinc</keyword>
<dbReference type="GO" id="GO:0006281">
    <property type="term" value="P:DNA repair"/>
    <property type="evidence" value="ECO:0007669"/>
    <property type="project" value="UniProtKB-KW"/>
</dbReference>
<comment type="function">
    <text evidence="13">DNA ligase that catalyzes the formation of phosphodiester linkages between 5'-phosphoryl and 3'-hydroxyl groups in double-stranded DNA using NAD as a coenzyme and as the energy source for the reaction. It is essential for DNA replication and repair of damaged DNA.</text>
</comment>
<dbReference type="Gene3D" id="3.30.470.30">
    <property type="entry name" value="DNA ligase/mRNA capping enzyme"/>
    <property type="match status" value="1"/>
</dbReference>
<dbReference type="SUPFAM" id="SSF56091">
    <property type="entry name" value="DNA ligase/mRNA capping enzyme, catalytic domain"/>
    <property type="match status" value="1"/>
</dbReference>
<feature type="binding site" evidence="13">
    <location>
        <position position="452"/>
    </location>
    <ligand>
        <name>Zn(2+)</name>
        <dbReference type="ChEBI" id="CHEBI:29105"/>
    </ligand>
</feature>
<feature type="binding site" evidence="13">
    <location>
        <position position="137"/>
    </location>
    <ligand>
        <name>NAD(+)</name>
        <dbReference type="ChEBI" id="CHEBI:57540"/>
    </ligand>
</feature>
<dbReference type="InterPro" id="IPR010994">
    <property type="entry name" value="RuvA_2-like"/>
</dbReference>
<dbReference type="GO" id="GO:0003911">
    <property type="term" value="F:DNA ligase (NAD+) activity"/>
    <property type="evidence" value="ECO:0007669"/>
    <property type="project" value="UniProtKB-UniRule"/>
</dbReference>
<feature type="domain" description="BRCT" evidence="14">
    <location>
        <begin position="615"/>
        <end position="692"/>
    </location>
</feature>
<gene>
    <name evidence="13" type="primary">ligA</name>
    <name evidence="15" type="ORF">COT91_01890</name>
</gene>
<dbReference type="GO" id="GO:0005829">
    <property type="term" value="C:cytosol"/>
    <property type="evidence" value="ECO:0007669"/>
    <property type="project" value="TreeGrafter"/>
</dbReference>
<dbReference type="Gene3D" id="1.10.150.20">
    <property type="entry name" value="5' to 3' exonuclease, C-terminal subdomain"/>
    <property type="match status" value="2"/>
</dbReference>
<evidence type="ECO:0000256" key="13">
    <source>
        <dbReference type="HAMAP-Rule" id="MF_01588"/>
    </source>
</evidence>
<evidence type="ECO:0000256" key="10">
    <source>
        <dbReference type="ARBA" id="ARBA00023204"/>
    </source>
</evidence>
<dbReference type="Proteomes" id="UP000230557">
    <property type="component" value="Unassembled WGS sequence"/>
</dbReference>
<dbReference type="InterPro" id="IPR013839">
    <property type="entry name" value="DNAligase_adenylation"/>
</dbReference>
<dbReference type="InterPro" id="IPR018239">
    <property type="entry name" value="DNA_ligase_AS"/>
</dbReference>
<evidence type="ECO:0000259" key="14">
    <source>
        <dbReference type="PROSITE" id="PS50172"/>
    </source>
</evidence>
<evidence type="ECO:0000256" key="6">
    <source>
        <dbReference type="ARBA" id="ARBA00022763"/>
    </source>
</evidence>
<keyword evidence="3 13" id="KW-0436">Ligase</keyword>
<comment type="cofactor">
    <cofactor evidence="13">
        <name>Mg(2+)</name>
        <dbReference type="ChEBI" id="CHEBI:18420"/>
    </cofactor>
    <cofactor evidence="13">
        <name>Mn(2+)</name>
        <dbReference type="ChEBI" id="CHEBI:29035"/>
    </cofactor>
</comment>
<evidence type="ECO:0000256" key="3">
    <source>
        <dbReference type="ARBA" id="ARBA00022598"/>
    </source>
</evidence>
<sequence>MTKQKAKFRAEKLREQIDDLRFRYHVLDDPMVTDEVYDSLTQELRTLEKLYPELLTTDSPTHRIGGKALDKFQKVRHEKRMLSLNDVFSEDEMQEWENRLKRLQPDVSWHYVVELKFDGLATSLMYKDGKFVRGATRGDGFVGEDVTENLKTIRAIPLRLNLELKHIQKFPEGLKSRLESTLKKINKIEVRGEVLMSKIAFEKLDGFANPRNAAAGSIRQLDSKITASRNLSWYGYQLVTDLGQKTHEEEHLICAMLGFPVDGHTKVLNSLKDIYQFRDDIAKKRGKLPFEIDGVVAQVNELSVFNKFGIVGKAHRGSVAYKFAAKKATTVVEDIIVQVGRQGNLTPVAIFRPVKVAGVTISRASLHNEDEIERLGLKIGDTVVIQRAGDVIPQVVEVLPKLRSGKEKKFVMPKKCPICGSKTERRTLSSGSEGYPRAVAEGNPRMGVATVCTNRKCYAQQLRQIRYFTSKAAFNMEGVGPKILEKFFEEGLIRGPEDLFKLTPGDISSLERFEEKSTQNIFSSIQSSKEITLSRFIYALGILHVGEETAIDLAKHFGSLEKLQRASYEDLDHIENIGPAVAKSIYEYFSDKQNQKYIEDLLKAGVRVESEKRKAKSEKLKGLKILITGTLETMSRDEAKAVVRSAGGDWISSVSKNTDFVVVGENPGSKAEKAKKLDVKILSEKEFLNLLK</sequence>
<dbReference type="AlphaFoldDB" id="A0A2H0VE32"/>
<dbReference type="SUPFAM" id="SSF50249">
    <property type="entry name" value="Nucleic acid-binding proteins"/>
    <property type="match status" value="1"/>
</dbReference>
<reference evidence="16" key="1">
    <citation type="submission" date="2017-09" db="EMBL/GenBank/DDBJ databases">
        <title>Depth-based differentiation of microbial function through sediment-hosted aquifers and enrichment of novel symbionts in the deep terrestrial subsurface.</title>
        <authorList>
            <person name="Probst A.J."/>
            <person name="Ladd B."/>
            <person name="Jarett J.K."/>
            <person name="Geller-Mcgrath D.E."/>
            <person name="Sieber C.M.K."/>
            <person name="Emerson J.B."/>
            <person name="Anantharaman K."/>
            <person name="Thomas B.C."/>
            <person name="Malmstrom R."/>
            <person name="Stieglmeier M."/>
            <person name="Klingl A."/>
            <person name="Woyke T."/>
            <person name="Ryan C.M."/>
            <person name="Banfield J.F."/>
        </authorList>
    </citation>
    <scope>NUCLEOTIDE SEQUENCE [LARGE SCALE GENOMIC DNA]</scope>
</reference>
<evidence type="ECO:0000256" key="4">
    <source>
        <dbReference type="ARBA" id="ARBA00022705"/>
    </source>
</evidence>
<dbReference type="PROSITE" id="PS50172">
    <property type="entry name" value="BRCT"/>
    <property type="match status" value="1"/>
</dbReference>
<organism evidence="15 16">
    <name type="scientific">Candidatus Doudnabacteria bacterium CG10_big_fil_rev_8_21_14_0_10_41_10</name>
    <dbReference type="NCBI Taxonomy" id="1974551"/>
    <lineage>
        <taxon>Bacteria</taxon>
        <taxon>Candidatus Doudnaibacteriota</taxon>
    </lineage>
</organism>
<dbReference type="PIRSF" id="PIRSF001604">
    <property type="entry name" value="LigA"/>
    <property type="match status" value="1"/>
</dbReference>
<dbReference type="CDD" id="cd17748">
    <property type="entry name" value="BRCT_DNA_ligase_like"/>
    <property type="match status" value="1"/>
</dbReference>
<dbReference type="EMBL" id="PFAJ01000024">
    <property type="protein sequence ID" value="PIR97346.1"/>
    <property type="molecule type" value="Genomic_DNA"/>
</dbReference>
<dbReference type="SMART" id="SM00532">
    <property type="entry name" value="LIGANc"/>
    <property type="match status" value="1"/>
</dbReference>
<dbReference type="Pfam" id="PF01653">
    <property type="entry name" value="DNA_ligase_aden"/>
    <property type="match status" value="1"/>
</dbReference>
<dbReference type="GO" id="GO:0006260">
    <property type="term" value="P:DNA replication"/>
    <property type="evidence" value="ECO:0007669"/>
    <property type="project" value="UniProtKB-KW"/>
</dbReference>
<evidence type="ECO:0000256" key="5">
    <source>
        <dbReference type="ARBA" id="ARBA00022723"/>
    </source>
</evidence>
<feature type="binding site" evidence="13">
    <location>
        <position position="114"/>
    </location>
    <ligand>
        <name>NAD(+)</name>
        <dbReference type="ChEBI" id="CHEBI:57540"/>
    </ligand>
</feature>
<dbReference type="CDD" id="cd00114">
    <property type="entry name" value="LIGANc"/>
    <property type="match status" value="1"/>
</dbReference>
<dbReference type="Gene3D" id="1.10.287.610">
    <property type="entry name" value="Helix hairpin bin"/>
    <property type="match status" value="1"/>
</dbReference>
<keyword evidence="4 13" id="KW-0235">DNA replication</keyword>
<dbReference type="InterPro" id="IPR001679">
    <property type="entry name" value="DNA_ligase"/>
</dbReference>
<keyword evidence="10 13" id="KW-0234">DNA repair</keyword>
<feature type="binding site" evidence="13">
    <location>
        <position position="416"/>
    </location>
    <ligand>
        <name>Zn(2+)</name>
        <dbReference type="ChEBI" id="CHEBI:29105"/>
    </ligand>
</feature>
<evidence type="ECO:0000256" key="12">
    <source>
        <dbReference type="ARBA" id="ARBA00060881"/>
    </source>
</evidence>
<dbReference type="SUPFAM" id="SSF52113">
    <property type="entry name" value="BRCT domain"/>
    <property type="match status" value="1"/>
</dbReference>
<keyword evidence="13" id="KW-0464">Manganese</keyword>
<dbReference type="InterPro" id="IPR004150">
    <property type="entry name" value="NAD_DNA_ligase_OB"/>
</dbReference>
<comment type="caution">
    <text evidence="15">The sequence shown here is derived from an EMBL/GenBank/DDBJ whole genome shotgun (WGS) entry which is preliminary data.</text>
</comment>
<evidence type="ECO:0000313" key="15">
    <source>
        <dbReference type="EMBL" id="PIR97346.1"/>
    </source>
</evidence>
<evidence type="ECO:0000256" key="1">
    <source>
        <dbReference type="ARBA" id="ARBA00012722"/>
    </source>
</evidence>
<dbReference type="FunFam" id="2.40.50.140:FF:000012">
    <property type="entry name" value="DNA ligase"/>
    <property type="match status" value="1"/>
</dbReference>
<protein>
    <recommendedName>
        <fullName evidence="2 13">DNA ligase</fullName>
        <ecNumber evidence="1 13">6.5.1.2</ecNumber>
    </recommendedName>
    <alternativeName>
        <fullName evidence="13">Polydeoxyribonucleotide synthase [NAD(+)]</fullName>
    </alternativeName>
</protein>
<dbReference type="Pfam" id="PF00533">
    <property type="entry name" value="BRCT"/>
    <property type="match status" value="1"/>
</dbReference>
<dbReference type="NCBIfam" id="NF005932">
    <property type="entry name" value="PRK07956.1"/>
    <property type="match status" value="1"/>
</dbReference>
<dbReference type="InterPro" id="IPR036420">
    <property type="entry name" value="BRCT_dom_sf"/>
</dbReference>
<dbReference type="InterPro" id="IPR001357">
    <property type="entry name" value="BRCT_dom"/>
</dbReference>
<dbReference type="SMART" id="SM00292">
    <property type="entry name" value="BRCT"/>
    <property type="match status" value="1"/>
</dbReference>
<dbReference type="PROSITE" id="PS01055">
    <property type="entry name" value="DNA_LIGASE_N1"/>
    <property type="match status" value="1"/>
</dbReference>
<feature type="binding site" evidence="13">
    <location>
        <position position="457"/>
    </location>
    <ligand>
        <name>Zn(2+)</name>
        <dbReference type="ChEBI" id="CHEBI:29105"/>
    </ligand>
</feature>
<name>A0A2H0VE32_9BACT</name>
<proteinExistence type="inferred from homology"/>
<evidence type="ECO:0000256" key="7">
    <source>
        <dbReference type="ARBA" id="ARBA00022833"/>
    </source>
</evidence>
<feature type="binding site" evidence="13">
    <location>
        <begin position="83"/>
        <end position="84"/>
    </location>
    <ligand>
        <name>NAD(+)</name>
        <dbReference type="ChEBI" id="CHEBI:57540"/>
    </ligand>
</feature>
<feature type="binding site" evidence="13">
    <location>
        <position position="322"/>
    </location>
    <ligand>
        <name>NAD(+)</name>
        <dbReference type="ChEBI" id="CHEBI:57540"/>
    </ligand>
</feature>
<feature type="binding site" evidence="13">
    <location>
        <position position="419"/>
    </location>
    <ligand>
        <name>Zn(2+)</name>
        <dbReference type="ChEBI" id="CHEBI:29105"/>
    </ligand>
</feature>
<dbReference type="Gene3D" id="2.40.50.140">
    <property type="entry name" value="Nucleic acid-binding proteins"/>
    <property type="match status" value="1"/>
</dbReference>
<accession>A0A2H0VE32</accession>
<dbReference type="SUPFAM" id="SSF47781">
    <property type="entry name" value="RuvA domain 2-like"/>
    <property type="match status" value="1"/>
</dbReference>
<keyword evidence="6 13" id="KW-0227">DNA damage</keyword>
<dbReference type="InterPro" id="IPR013840">
    <property type="entry name" value="DNAligase_N"/>
</dbReference>
<comment type="similarity">
    <text evidence="12 13">Belongs to the NAD-dependent DNA ligase family. LigA subfamily.</text>
</comment>
<feature type="active site" description="N6-AMP-lysine intermediate" evidence="13">
    <location>
        <position position="116"/>
    </location>
</feature>
<comment type="catalytic activity">
    <reaction evidence="11 13">
        <text>NAD(+) + (deoxyribonucleotide)n-3'-hydroxyl + 5'-phospho-(deoxyribonucleotide)m = (deoxyribonucleotide)n+m + AMP + beta-nicotinamide D-nucleotide.</text>
        <dbReference type="EC" id="6.5.1.2"/>
    </reaction>
</comment>
<dbReference type="PANTHER" id="PTHR23389">
    <property type="entry name" value="CHROMOSOME TRANSMISSION FIDELITY FACTOR 18"/>
    <property type="match status" value="1"/>
</dbReference>
<evidence type="ECO:0000313" key="16">
    <source>
        <dbReference type="Proteomes" id="UP000230557"/>
    </source>
</evidence>
<comment type="caution">
    <text evidence="13">Lacks conserved residue(s) required for the propagation of feature annotation.</text>
</comment>
<dbReference type="EC" id="6.5.1.2" evidence="1 13"/>
<feature type="binding site" evidence="13">
    <location>
        <position position="193"/>
    </location>
    <ligand>
        <name>NAD(+)</name>
        <dbReference type="ChEBI" id="CHEBI:57540"/>
    </ligand>
</feature>
<dbReference type="InterPro" id="IPR012340">
    <property type="entry name" value="NA-bd_OB-fold"/>
</dbReference>
<dbReference type="NCBIfam" id="TIGR00575">
    <property type="entry name" value="dnlj"/>
    <property type="match status" value="1"/>
</dbReference>
<evidence type="ECO:0000256" key="2">
    <source>
        <dbReference type="ARBA" id="ARBA00013308"/>
    </source>
</evidence>
<dbReference type="InterPro" id="IPR041663">
    <property type="entry name" value="DisA/LigA_HHH"/>
</dbReference>
<dbReference type="Pfam" id="PF12826">
    <property type="entry name" value="HHH_2"/>
    <property type="match status" value="1"/>
</dbReference>
<keyword evidence="9 13" id="KW-0520">NAD</keyword>
<keyword evidence="8 13" id="KW-0460">Magnesium</keyword>